<organism evidence="2 3">
    <name type="scientific">Mesorhizobium japonicum (strain LMG 29417 / CECT 9101 / MAFF 303099)</name>
    <name type="common">Mesorhizobium loti (strain MAFF 303099)</name>
    <dbReference type="NCBI Taxonomy" id="266835"/>
    <lineage>
        <taxon>Bacteria</taxon>
        <taxon>Pseudomonadati</taxon>
        <taxon>Pseudomonadota</taxon>
        <taxon>Alphaproteobacteria</taxon>
        <taxon>Hyphomicrobiales</taxon>
        <taxon>Phyllobacteriaceae</taxon>
        <taxon>Mesorhizobium</taxon>
    </lineage>
</organism>
<dbReference type="HOGENOM" id="CLU_2194836_0_0_5"/>
<dbReference type="KEGG" id="mlo:mll0469"/>
<dbReference type="AlphaFoldDB" id="Q98MR5"/>
<evidence type="ECO:0000313" key="2">
    <source>
        <dbReference type="EMBL" id="BAB48048.1"/>
    </source>
</evidence>
<name>Q98MR5_RHILO</name>
<protein>
    <submittedName>
        <fullName evidence="2">Mll0469 protein</fullName>
    </submittedName>
</protein>
<evidence type="ECO:0000256" key="1">
    <source>
        <dbReference type="SAM" id="MobiDB-lite"/>
    </source>
</evidence>
<proteinExistence type="predicted"/>
<accession>Q98MR5</accession>
<feature type="region of interest" description="Disordered" evidence="1">
    <location>
        <begin position="1"/>
        <end position="36"/>
    </location>
</feature>
<dbReference type="RefSeq" id="WP_010909404.1">
    <property type="nucleotide sequence ID" value="NC_002678.2"/>
</dbReference>
<reference evidence="2 3" key="1">
    <citation type="journal article" date="2000" name="DNA Res.">
        <title>Complete genome structure of the nitrogen-fixing symbiotic bacterium Mesorhizobium loti.</title>
        <authorList>
            <person name="Kaneko T."/>
            <person name="Nakamura Y."/>
            <person name="Sato S."/>
            <person name="Asamizu E."/>
            <person name="Kato T."/>
            <person name="Sasamoto S."/>
            <person name="Watanabe A."/>
            <person name="Idesawa K."/>
            <person name="Ishikawa A."/>
            <person name="Kawashima K."/>
            <person name="Kimura T."/>
            <person name="Kishida Y."/>
            <person name="Kiyokawa C."/>
            <person name="Kohara M."/>
            <person name="Matsumoto M."/>
            <person name="Matsuno A."/>
            <person name="Mochizuki Y."/>
            <person name="Nakayama S."/>
            <person name="Nakazaki N."/>
            <person name="Shimpo S."/>
            <person name="Sugimoto M."/>
            <person name="Takeuchi C."/>
            <person name="Yamada M."/>
            <person name="Tabata S."/>
        </authorList>
    </citation>
    <scope>NUCLEOTIDE SEQUENCE [LARGE SCALE GENOMIC DNA]</scope>
    <source>
        <strain evidence="3">LMG 29417 / CECT 9101 / MAFF 303099</strain>
    </source>
</reference>
<dbReference type="PATRIC" id="fig|266835.9.peg.379"/>
<gene>
    <name evidence="2" type="ordered locus">mll0469</name>
</gene>
<dbReference type="Proteomes" id="UP000000552">
    <property type="component" value="Chromosome"/>
</dbReference>
<evidence type="ECO:0000313" key="3">
    <source>
        <dbReference type="Proteomes" id="UP000000552"/>
    </source>
</evidence>
<dbReference type="EMBL" id="BA000012">
    <property type="protein sequence ID" value="BAB48048.1"/>
    <property type="molecule type" value="Genomic_DNA"/>
</dbReference>
<sequence>MSDEQQAQMPLDLSTVEPSEPDQTATKPRKTNPWTMDWDDGEEIVVNNQSAIAVYTNQKLGIVIRQERTWDEEEDTLIILSTPGAAYRVIEAIQRELEANKERKKNGG</sequence>